<evidence type="ECO:0000259" key="1">
    <source>
        <dbReference type="Pfam" id="PF18598"/>
    </source>
</evidence>
<dbReference type="InterPro" id="IPR041485">
    <property type="entry name" value="TetR_C_36"/>
</dbReference>
<dbReference type="Pfam" id="PF18598">
    <property type="entry name" value="TetR_C_36"/>
    <property type="match status" value="1"/>
</dbReference>
<dbReference type="EMBL" id="CP097463">
    <property type="protein sequence ID" value="WAX56505.1"/>
    <property type="molecule type" value="Genomic_DNA"/>
</dbReference>
<reference evidence="2" key="1">
    <citation type="submission" date="2022-05" db="EMBL/GenBank/DDBJ databases">
        <title>Jatrophihabitans sp. SB3-54 whole genome sequence.</title>
        <authorList>
            <person name="Suh M.K."/>
            <person name="Eom M.K."/>
            <person name="Kim J.S."/>
            <person name="Kim H.S."/>
            <person name="Do H.E."/>
            <person name="Shin Y.K."/>
            <person name="Lee J.-S."/>
        </authorList>
    </citation>
    <scope>NUCLEOTIDE SEQUENCE</scope>
    <source>
        <strain evidence="2">SB3-54</strain>
    </source>
</reference>
<dbReference type="InterPro" id="IPR036271">
    <property type="entry name" value="Tet_transcr_reg_TetR-rel_C_sf"/>
</dbReference>
<sequence>MVARTRPTPRDAFRLARRTLLDGQRLDMQALAGQLGINRVTLYRWVGSREQLLVDVLWSMTERTIMGMWADLDDSPLPRVPEVLRRWSQATIDNPGVRRFLHGESEFAMRLLTLKSGGYQPRLFALVRDLVAADIAAGRAASPLPVEELAYAAVRICESYLYLPAITGEPADADMVGRILSVLIAPAPNGRARSA</sequence>
<feature type="domain" description="QsdR TetR regulatory C-terminal" evidence="1">
    <location>
        <begin position="79"/>
        <end position="184"/>
    </location>
</feature>
<organism evidence="2 3">
    <name type="scientific">Jatrophihabitans cynanchi</name>
    <dbReference type="NCBI Taxonomy" id="2944128"/>
    <lineage>
        <taxon>Bacteria</taxon>
        <taxon>Bacillati</taxon>
        <taxon>Actinomycetota</taxon>
        <taxon>Actinomycetes</taxon>
        <taxon>Jatrophihabitantales</taxon>
        <taxon>Jatrophihabitantaceae</taxon>
        <taxon>Jatrophihabitans</taxon>
    </lineage>
</organism>
<dbReference type="SUPFAM" id="SSF46689">
    <property type="entry name" value="Homeodomain-like"/>
    <property type="match status" value="1"/>
</dbReference>
<keyword evidence="3" id="KW-1185">Reference proteome</keyword>
<dbReference type="Proteomes" id="UP001164693">
    <property type="component" value="Chromosome"/>
</dbReference>
<gene>
    <name evidence="2" type="ORF">M6B22_18510</name>
</gene>
<dbReference type="InterPro" id="IPR009057">
    <property type="entry name" value="Homeodomain-like_sf"/>
</dbReference>
<evidence type="ECO:0000313" key="2">
    <source>
        <dbReference type="EMBL" id="WAX56505.1"/>
    </source>
</evidence>
<proteinExistence type="predicted"/>
<dbReference type="SUPFAM" id="SSF48498">
    <property type="entry name" value="Tetracyclin repressor-like, C-terminal domain"/>
    <property type="match status" value="1"/>
</dbReference>
<dbReference type="Gene3D" id="1.10.357.10">
    <property type="entry name" value="Tetracycline Repressor, domain 2"/>
    <property type="match status" value="1"/>
</dbReference>
<protein>
    <submittedName>
        <fullName evidence="2">QsdR family transcriptional regulator</fullName>
    </submittedName>
</protein>
<dbReference type="RefSeq" id="WP_269443039.1">
    <property type="nucleotide sequence ID" value="NZ_CP097463.1"/>
</dbReference>
<accession>A0ABY7JXT2</accession>
<name>A0ABY7JXT2_9ACTN</name>
<evidence type="ECO:0000313" key="3">
    <source>
        <dbReference type="Proteomes" id="UP001164693"/>
    </source>
</evidence>